<sequence length="71" mass="7244">MVRLSADTAAEIGAGDGDAVTVSTDRGSITLPLCVTDMPDRVAWLPLNSPGSAVHRQLGVTVGSVVRIGVN</sequence>
<dbReference type="AlphaFoldDB" id="A0A0U0WFC0"/>
<dbReference type="InterPro" id="IPR006657">
    <property type="entry name" value="MoPterin_dinucl-bd_dom"/>
</dbReference>
<protein>
    <submittedName>
        <fullName evidence="2">NADH dehydrogenase subunit G</fullName>
    </submittedName>
</protein>
<dbReference type="EMBL" id="CSTD01000006">
    <property type="protein sequence ID" value="CPR13304.1"/>
    <property type="molecule type" value="Genomic_DNA"/>
</dbReference>
<dbReference type="Gene3D" id="2.40.40.20">
    <property type="match status" value="1"/>
</dbReference>
<dbReference type="SUPFAM" id="SSF50692">
    <property type="entry name" value="ADC-like"/>
    <property type="match status" value="1"/>
</dbReference>
<reference evidence="2 3" key="1">
    <citation type="submission" date="2015-03" db="EMBL/GenBank/DDBJ databases">
        <authorList>
            <person name="Murphy D."/>
        </authorList>
    </citation>
    <scope>NUCLEOTIDE SEQUENCE [LARGE SCALE GENOMIC DNA]</scope>
    <source>
        <strain evidence="2 3">DSM 44277</strain>
    </source>
</reference>
<evidence type="ECO:0000313" key="2">
    <source>
        <dbReference type="EMBL" id="CPR13304.1"/>
    </source>
</evidence>
<evidence type="ECO:0000259" key="1">
    <source>
        <dbReference type="Pfam" id="PF01568"/>
    </source>
</evidence>
<evidence type="ECO:0000313" key="3">
    <source>
        <dbReference type="Proteomes" id="UP000198875"/>
    </source>
</evidence>
<feature type="domain" description="Molybdopterin dinucleotide-binding" evidence="1">
    <location>
        <begin position="2"/>
        <end position="56"/>
    </location>
</feature>
<dbReference type="GO" id="GO:0016491">
    <property type="term" value="F:oxidoreductase activity"/>
    <property type="evidence" value="ECO:0007669"/>
    <property type="project" value="InterPro"/>
</dbReference>
<proteinExistence type="predicted"/>
<organism evidence="2 3">
    <name type="scientific">Mycobacterium bohemicum DSM 44277</name>
    <dbReference type="NCBI Taxonomy" id="1236609"/>
    <lineage>
        <taxon>Bacteria</taxon>
        <taxon>Bacillati</taxon>
        <taxon>Actinomycetota</taxon>
        <taxon>Actinomycetes</taxon>
        <taxon>Mycobacteriales</taxon>
        <taxon>Mycobacteriaceae</taxon>
        <taxon>Mycobacterium</taxon>
    </lineage>
</organism>
<dbReference type="Pfam" id="PF01568">
    <property type="entry name" value="Molydop_binding"/>
    <property type="match status" value="1"/>
</dbReference>
<accession>A0A0U0WFC0</accession>
<dbReference type="Proteomes" id="UP000198875">
    <property type="component" value="Unassembled WGS sequence"/>
</dbReference>
<dbReference type="GO" id="GO:0043546">
    <property type="term" value="F:molybdopterin cofactor binding"/>
    <property type="evidence" value="ECO:0007669"/>
    <property type="project" value="InterPro"/>
</dbReference>
<gene>
    <name evidence="2" type="ORF">BN971_04614</name>
</gene>
<dbReference type="InterPro" id="IPR009010">
    <property type="entry name" value="Asp_de-COase-like_dom_sf"/>
</dbReference>
<name>A0A0U0WFC0_MYCBE</name>